<dbReference type="InterPro" id="IPR036640">
    <property type="entry name" value="ABC1_TM_sf"/>
</dbReference>
<evidence type="ECO:0000256" key="10">
    <source>
        <dbReference type="SAM" id="MobiDB-lite"/>
    </source>
</evidence>
<dbReference type="InterPro" id="IPR017750">
    <property type="entry name" value="ATPase_T1SS"/>
</dbReference>
<feature type="transmembrane region" description="Helical" evidence="11">
    <location>
        <begin position="182"/>
        <end position="204"/>
    </location>
</feature>
<comment type="subcellular location">
    <subcellularLocation>
        <location evidence="1">Cell membrane</location>
        <topology evidence="1">Multi-pass membrane protein</topology>
    </subcellularLocation>
</comment>
<evidence type="ECO:0000256" key="7">
    <source>
        <dbReference type="ARBA" id="ARBA00022840"/>
    </source>
</evidence>
<feature type="transmembrane region" description="Helical" evidence="11">
    <location>
        <begin position="317"/>
        <end position="336"/>
    </location>
</feature>
<dbReference type="InterPro" id="IPR003439">
    <property type="entry name" value="ABC_transporter-like_ATP-bd"/>
</dbReference>
<dbReference type="SUPFAM" id="SSF52540">
    <property type="entry name" value="P-loop containing nucleoside triphosphate hydrolases"/>
    <property type="match status" value="1"/>
</dbReference>
<dbReference type="Proteomes" id="UP000253426">
    <property type="component" value="Unassembled WGS sequence"/>
</dbReference>
<evidence type="ECO:0000256" key="11">
    <source>
        <dbReference type="SAM" id="Phobius"/>
    </source>
</evidence>
<name>A0A366HQU4_9BACT</name>
<dbReference type="RefSeq" id="WP_113957582.1">
    <property type="nucleotide sequence ID" value="NZ_QNRR01000002.1"/>
</dbReference>
<dbReference type="Gene3D" id="3.40.50.300">
    <property type="entry name" value="P-loop containing nucleotide triphosphate hydrolases"/>
    <property type="match status" value="1"/>
</dbReference>
<dbReference type="EMBL" id="QNRR01000002">
    <property type="protein sequence ID" value="RBP46030.1"/>
    <property type="molecule type" value="Genomic_DNA"/>
</dbReference>
<feature type="region of interest" description="Disordered" evidence="10">
    <location>
        <begin position="725"/>
        <end position="745"/>
    </location>
</feature>
<evidence type="ECO:0000256" key="5">
    <source>
        <dbReference type="ARBA" id="ARBA00022741"/>
    </source>
</evidence>
<dbReference type="AlphaFoldDB" id="A0A366HQU4"/>
<sequence length="745" mass="81555">MVDQYVQPPEVSSAPPSADGEELEDPLLSCLARVADWHGVEFSPEVVLAGLPVDGSGRLTVRIFEKAAHAAGFKIQVVRRKLRKLARPILPAILLLKDDNVGVLLPGRAGDIEFEAMDGSGRVFAGNARALRKAYSGYAILLRRHDDFTSVAGAAGEIDHAAQRRRWFWSTLWRFRADYLRLLPASFLVNLFAFALPFFTMLVYNRVVPNSAEETLWVLATGVGAIFAFEYIMRLMRGYVLKESGREMDRVLASDLFLQILSLEMRVRPPSSGMLAGRAKSYEVLRDFFVSASILALADVPFAILMTAATFFLGGQVIGWLMVASISLTIFFQLLIQPALRRSVVDGSESGLERQTLVSETVNGMETVKASNAEGALLAKFERAVTESSRKEVRAHWYSLLGDSTTKAIINVTSIAIIVASVYQIQKGEMSLGGMIACVMLGSRIMTPLAMAAGLMTRLQQALHALGGLNTMMALPRETAEERMFIQKRSFRPTYEFHHVSLAYPGQSVPSLADLTLSISQGERVALLGRMGSGKSTLLRLMTKIYEPTSGEITLDGISMPQYHPAVVREHVGYLPQNAAIFCGTLKDNITLGARGITDEQVMDVVQMVGLASFVVRNSAGIHAQVGEQGSLLSGGQRQALSLARVLVRRPKMLLLDEPTASLDLQAEQQFMNCLSNYLAGDATRTLVVATHKSSLLKIATRIIILHEGRIHHDGPAEGAIEHLQQKSRPQHPLAAQPQVHASRV</sequence>
<feature type="domain" description="ABC transmembrane type-1" evidence="13">
    <location>
        <begin position="185"/>
        <end position="461"/>
    </location>
</feature>
<evidence type="ECO:0000256" key="6">
    <source>
        <dbReference type="ARBA" id="ARBA00022801"/>
    </source>
</evidence>
<feature type="region of interest" description="Disordered" evidence="10">
    <location>
        <begin position="1"/>
        <end position="22"/>
    </location>
</feature>
<evidence type="ECO:0000256" key="8">
    <source>
        <dbReference type="ARBA" id="ARBA00022989"/>
    </source>
</evidence>
<dbReference type="InterPro" id="IPR039421">
    <property type="entry name" value="Type_1_exporter"/>
</dbReference>
<feature type="domain" description="Peptidase C39" evidence="14">
    <location>
        <begin position="19"/>
        <end position="142"/>
    </location>
</feature>
<dbReference type="GO" id="GO:0008233">
    <property type="term" value="F:peptidase activity"/>
    <property type="evidence" value="ECO:0007669"/>
    <property type="project" value="InterPro"/>
</dbReference>
<feature type="transmembrane region" description="Helical" evidence="11">
    <location>
        <begin position="408"/>
        <end position="426"/>
    </location>
</feature>
<dbReference type="FunFam" id="3.40.50.300:FF:000299">
    <property type="entry name" value="ABC transporter ATP-binding protein/permease"/>
    <property type="match status" value="1"/>
</dbReference>
<evidence type="ECO:0000313" key="16">
    <source>
        <dbReference type="Proteomes" id="UP000253426"/>
    </source>
</evidence>
<dbReference type="PROSITE" id="PS00211">
    <property type="entry name" value="ABC_TRANSPORTER_1"/>
    <property type="match status" value="1"/>
</dbReference>
<keyword evidence="7 15" id="KW-0067">ATP-binding</keyword>
<dbReference type="GO" id="GO:0005524">
    <property type="term" value="F:ATP binding"/>
    <property type="evidence" value="ECO:0007669"/>
    <property type="project" value="UniProtKB-KW"/>
</dbReference>
<dbReference type="InterPro" id="IPR017871">
    <property type="entry name" value="ABC_transporter-like_CS"/>
</dbReference>
<dbReference type="InterPro" id="IPR003593">
    <property type="entry name" value="AAA+_ATPase"/>
</dbReference>
<dbReference type="SUPFAM" id="SSF90123">
    <property type="entry name" value="ABC transporter transmembrane region"/>
    <property type="match status" value="1"/>
</dbReference>
<dbReference type="InterPro" id="IPR027417">
    <property type="entry name" value="P-loop_NTPase"/>
</dbReference>
<accession>A0A366HQU4</accession>
<evidence type="ECO:0000259" key="14">
    <source>
        <dbReference type="PROSITE" id="PS50990"/>
    </source>
</evidence>
<feature type="domain" description="ABC transporter" evidence="12">
    <location>
        <begin position="497"/>
        <end position="733"/>
    </location>
</feature>
<keyword evidence="5" id="KW-0547">Nucleotide-binding</keyword>
<evidence type="ECO:0000313" key="15">
    <source>
        <dbReference type="EMBL" id="RBP46030.1"/>
    </source>
</evidence>
<keyword evidence="16" id="KW-1185">Reference proteome</keyword>
<dbReference type="NCBIfam" id="TIGR03375">
    <property type="entry name" value="type_I_sec_LssB"/>
    <property type="match status" value="1"/>
</dbReference>
<comment type="caution">
    <text evidence="15">The sequence shown here is derived from an EMBL/GenBank/DDBJ whole genome shotgun (WGS) entry which is preliminary data.</text>
</comment>
<dbReference type="PROSITE" id="PS50990">
    <property type="entry name" value="PEPTIDASE_C39"/>
    <property type="match status" value="1"/>
</dbReference>
<dbReference type="GO" id="GO:0015421">
    <property type="term" value="F:ABC-type oligopeptide transporter activity"/>
    <property type="evidence" value="ECO:0007669"/>
    <property type="project" value="TreeGrafter"/>
</dbReference>
<dbReference type="GO" id="GO:0016887">
    <property type="term" value="F:ATP hydrolysis activity"/>
    <property type="evidence" value="ECO:0007669"/>
    <property type="project" value="InterPro"/>
</dbReference>
<keyword evidence="9 11" id="KW-0472">Membrane</keyword>
<gene>
    <name evidence="15" type="ORF">DES53_102416</name>
</gene>
<proteinExistence type="predicted"/>
<keyword evidence="2" id="KW-0813">Transport</keyword>
<keyword evidence="8 11" id="KW-1133">Transmembrane helix</keyword>
<evidence type="ECO:0000256" key="3">
    <source>
        <dbReference type="ARBA" id="ARBA00022475"/>
    </source>
</evidence>
<evidence type="ECO:0000256" key="9">
    <source>
        <dbReference type="ARBA" id="ARBA00023136"/>
    </source>
</evidence>
<evidence type="ECO:0000256" key="1">
    <source>
        <dbReference type="ARBA" id="ARBA00004651"/>
    </source>
</evidence>
<feature type="transmembrane region" description="Helical" evidence="11">
    <location>
        <begin position="288"/>
        <end position="311"/>
    </location>
</feature>
<dbReference type="Gene3D" id="3.90.70.10">
    <property type="entry name" value="Cysteine proteinases"/>
    <property type="match status" value="1"/>
</dbReference>
<keyword evidence="4 11" id="KW-0812">Transmembrane</keyword>
<dbReference type="OrthoDB" id="9762778at2"/>
<dbReference type="Pfam" id="PF00664">
    <property type="entry name" value="ABC_membrane"/>
    <property type="match status" value="1"/>
</dbReference>
<feature type="transmembrane region" description="Helical" evidence="11">
    <location>
        <begin position="216"/>
        <end position="233"/>
    </location>
</feature>
<dbReference type="Gene3D" id="1.20.1560.10">
    <property type="entry name" value="ABC transporter type 1, transmembrane domain"/>
    <property type="match status" value="1"/>
</dbReference>
<keyword evidence="3" id="KW-1003">Cell membrane</keyword>
<dbReference type="InterPro" id="IPR011527">
    <property type="entry name" value="ABC1_TM_dom"/>
</dbReference>
<dbReference type="SMART" id="SM00382">
    <property type="entry name" value="AAA"/>
    <property type="match status" value="1"/>
</dbReference>
<evidence type="ECO:0000256" key="2">
    <source>
        <dbReference type="ARBA" id="ARBA00022448"/>
    </source>
</evidence>
<evidence type="ECO:0000259" key="13">
    <source>
        <dbReference type="PROSITE" id="PS50929"/>
    </source>
</evidence>
<protein>
    <submittedName>
        <fullName evidence="15">ATP-binding cassette subfamily C protein LapB</fullName>
    </submittedName>
</protein>
<organism evidence="15 16">
    <name type="scientific">Roseimicrobium gellanilyticum</name>
    <dbReference type="NCBI Taxonomy" id="748857"/>
    <lineage>
        <taxon>Bacteria</taxon>
        <taxon>Pseudomonadati</taxon>
        <taxon>Verrucomicrobiota</taxon>
        <taxon>Verrucomicrobiia</taxon>
        <taxon>Verrucomicrobiales</taxon>
        <taxon>Verrucomicrobiaceae</taxon>
        <taxon>Roseimicrobium</taxon>
    </lineage>
</organism>
<dbReference type="InterPro" id="IPR005074">
    <property type="entry name" value="Peptidase_C39"/>
</dbReference>
<evidence type="ECO:0000256" key="4">
    <source>
        <dbReference type="ARBA" id="ARBA00022692"/>
    </source>
</evidence>
<reference evidence="15 16" key="1">
    <citation type="submission" date="2018-06" db="EMBL/GenBank/DDBJ databases">
        <title>Genomic Encyclopedia of Type Strains, Phase IV (KMG-IV): sequencing the most valuable type-strain genomes for metagenomic binning, comparative biology and taxonomic classification.</title>
        <authorList>
            <person name="Goeker M."/>
        </authorList>
    </citation>
    <scope>NUCLEOTIDE SEQUENCE [LARGE SCALE GENOMIC DNA]</scope>
    <source>
        <strain evidence="15 16">DSM 25532</strain>
    </source>
</reference>
<dbReference type="PANTHER" id="PTHR43394">
    <property type="entry name" value="ATP-DEPENDENT PERMEASE MDL1, MITOCHONDRIAL"/>
    <property type="match status" value="1"/>
</dbReference>
<dbReference type="GO" id="GO:0006508">
    <property type="term" value="P:proteolysis"/>
    <property type="evidence" value="ECO:0007669"/>
    <property type="project" value="InterPro"/>
</dbReference>
<dbReference type="PANTHER" id="PTHR43394:SF1">
    <property type="entry name" value="ATP-BINDING CASSETTE SUB-FAMILY B MEMBER 10, MITOCHONDRIAL"/>
    <property type="match status" value="1"/>
</dbReference>
<dbReference type="Pfam" id="PF00005">
    <property type="entry name" value="ABC_tran"/>
    <property type="match status" value="1"/>
</dbReference>
<dbReference type="PROSITE" id="PS50893">
    <property type="entry name" value="ABC_TRANSPORTER_2"/>
    <property type="match status" value="1"/>
</dbReference>
<dbReference type="PROSITE" id="PS50929">
    <property type="entry name" value="ABC_TM1F"/>
    <property type="match status" value="1"/>
</dbReference>
<dbReference type="GO" id="GO:0005886">
    <property type="term" value="C:plasma membrane"/>
    <property type="evidence" value="ECO:0007669"/>
    <property type="project" value="UniProtKB-SubCell"/>
</dbReference>
<keyword evidence="6" id="KW-0378">Hydrolase</keyword>
<evidence type="ECO:0000259" key="12">
    <source>
        <dbReference type="PROSITE" id="PS50893"/>
    </source>
</evidence>